<proteinExistence type="predicted"/>
<dbReference type="AlphaFoldDB" id="A0A1J3DSB8"/>
<gene>
    <name evidence="1" type="ORF">GA_TR9856_c32_g1_i1_g.32682</name>
</gene>
<accession>A0A1J3DSB8</accession>
<protein>
    <submittedName>
        <fullName evidence="1">Uncharacterized protein</fullName>
    </submittedName>
</protein>
<reference evidence="1" key="1">
    <citation type="submission" date="2016-07" db="EMBL/GenBank/DDBJ databases">
        <title>De novo transcriptome assembly of four accessions of the metal hyperaccumulator plant Noccaea caerulescens.</title>
        <authorList>
            <person name="Blande D."/>
            <person name="Halimaa P."/>
            <person name="Tervahauta A.I."/>
            <person name="Aarts M.G."/>
            <person name="Karenlampi S.O."/>
        </authorList>
    </citation>
    <scope>NUCLEOTIDE SEQUENCE</scope>
</reference>
<organism evidence="1">
    <name type="scientific">Noccaea caerulescens</name>
    <name type="common">Alpine penny-cress</name>
    <name type="synonym">Thlaspi caerulescens</name>
    <dbReference type="NCBI Taxonomy" id="107243"/>
    <lineage>
        <taxon>Eukaryota</taxon>
        <taxon>Viridiplantae</taxon>
        <taxon>Streptophyta</taxon>
        <taxon>Embryophyta</taxon>
        <taxon>Tracheophyta</taxon>
        <taxon>Spermatophyta</taxon>
        <taxon>Magnoliopsida</taxon>
        <taxon>eudicotyledons</taxon>
        <taxon>Gunneridae</taxon>
        <taxon>Pentapetalae</taxon>
        <taxon>rosids</taxon>
        <taxon>malvids</taxon>
        <taxon>Brassicales</taxon>
        <taxon>Brassicaceae</taxon>
        <taxon>Coluteocarpeae</taxon>
        <taxon>Noccaea</taxon>
    </lineage>
</organism>
<sequence>MGETNSTKSRSEELIDEIREIVKNLQAMIATRIETETIKTKPARVDRALGPTVKFTVEELFDVPELKQRKPAVEILVPQDTETAPVAEPKQPEPQILEAAATPTVVQVVESKNGNQEETLFTMCDCYVAKEQDVVLRTAMDYWSMLFHQKQLHLLIMSGESDCRVRDTQSWSLRTSSEWRRGVMIRDYG</sequence>
<dbReference type="EMBL" id="GEVI01009469">
    <property type="protein sequence ID" value="JAU22851.1"/>
    <property type="molecule type" value="Transcribed_RNA"/>
</dbReference>
<evidence type="ECO:0000313" key="1">
    <source>
        <dbReference type="EMBL" id="JAU22851.1"/>
    </source>
</evidence>
<name>A0A1J3DSB8_NOCCA</name>